<feature type="non-terminal residue" evidence="1">
    <location>
        <position position="1"/>
    </location>
</feature>
<gene>
    <name evidence="1" type="ORF">S01H4_27854</name>
</gene>
<accession>X1C6W2</accession>
<protein>
    <recommendedName>
        <fullName evidence="2">Bacterial transcriptional activator domain-containing protein</fullName>
    </recommendedName>
</protein>
<dbReference type="Gene3D" id="1.25.40.10">
    <property type="entry name" value="Tetratricopeptide repeat domain"/>
    <property type="match status" value="1"/>
</dbReference>
<reference evidence="1" key="1">
    <citation type="journal article" date="2014" name="Front. Microbiol.">
        <title>High frequency of phylogenetically diverse reductive dehalogenase-homologous genes in deep subseafloor sedimentary metagenomes.</title>
        <authorList>
            <person name="Kawai M."/>
            <person name="Futagami T."/>
            <person name="Toyoda A."/>
            <person name="Takaki Y."/>
            <person name="Nishi S."/>
            <person name="Hori S."/>
            <person name="Arai W."/>
            <person name="Tsubouchi T."/>
            <person name="Morono Y."/>
            <person name="Uchiyama I."/>
            <person name="Ito T."/>
            <person name="Fujiyama A."/>
            <person name="Inagaki F."/>
            <person name="Takami H."/>
        </authorList>
    </citation>
    <scope>NUCLEOTIDE SEQUENCE</scope>
    <source>
        <strain evidence="1">Expedition CK06-06</strain>
    </source>
</reference>
<sequence>KQFSNADRERFCEKVTKLLPPQPAQDYSSASHLDEIKRLIKKKDWDNAAEKAKNLLESDKGTLVEWQLILEKLGGEKEFSRLVELSKYLEANESRLTSWPPIFGDEYREDFECLFHNIGAILAEEGDPEYALHCFQVFLERMKMSAEDDEYIPLYLVMIQARLGNEEEAMKYWKIAQKGNIPEGLKKKAFEILERKR</sequence>
<dbReference type="EMBL" id="BART01013704">
    <property type="protein sequence ID" value="GAG80151.1"/>
    <property type="molecule type" value="Genomic_DNA"/>
</dbReference>
<dbReference type="AlphaFoldDB" id="X1C6W2"/>
<organism evidence="1">
    <name type="scientific">marine sediment metagenome</name>
    <dbReference type="NCBI Taxonomy" id="412755"/>
    <lineage>
        <taxon>unclassified sequences</taxon>
        <taxon>metagenomes</taxon>
        <taxon>ecological metagenomes</taxon>
    </lineage>
</organism>
<comment type="caution">
    <text evidence="1">The sequence shown here is derived from an EMBL/GenBank/DDBJ whole genome shotgun (WGS) entry which is preliminary data.</text>
</comment>
<evidence type="ECO:0008006" key="2">
    <source>
        <dbReference type="Google" id="ProtNLM"/>
    </source>
</evidence>
<dbReference type="InterPro" id="IPR011990">
    <property type="entry name" value="TPR-like_helical_dom_sf"/>
</dbReference>
<name>X1C6W2_9ZZZZ</name>
<evidence type="ECO:0000313" key="1">
    <source>
        <dbReference type="EMBL" id="GAG80151.1"/>
    </source>
</evidence>
<dbReference type="SUPFAM" id="SSF48452">
    <property type="entry name" value="TPR-like"/>
    <property type="match status" value="1"/>
</dbReference>
<proteinExistence type="predicted"/>